<feature type="domain" description="Duffy-binding-like" evidence="7">
    <location>
        <begin position="2336"/>
        <end position="2483"/>
    </location>
</feature>
<dbReference type="InterPro" id="IPR054595">
    <property type="entry name" value="DBL_C"/>
</dbReference>
<feature type="region of interest" description="Disordered" evidence="1">
    <location>
        <begin position="2084"/>
        <end position="2105"/>
    </location>
</feature>
<dbReference type="GO" id="GO:0046789">
    <property type="term" value="F:host cell surface receptor binding"/>
    <property type="evidence" value="ECO:0007669"/>
    <property type="project" value="InterPro"/>
</dbReference>
<dbReference type="VEuPathDB" id="PlasmoDB:PfGB4_040005800"/>
<feature type="domain" description="Cysteine-rich interdomain region 1 gamma" evidence="5">
    <location>
        <begin position="2528"/>
        <end position="2578"/>
    </location>
</feature>
<dbReference type="EMBL" id="KX154924">
    <property type="protein sequence ID" value="ANJ21044.1"/>
    <property type="molecule type" value="Genomic_DNA"/>
</dbReference>
<dbReference type="Pfam" id="PF22672">
    <property type="entry name" value="DBL_C"/>
    <property type="match status" value="3"/>
</dbReference>
<dbReference type="VEuPathDB" id="PlasmoDB:PfDd2_110053300"/>
<feature type="compositionally biased region" description="Acidic residues" evidence="1">
    <location>
        <begin position="2748"/>
        <end position="2757"/>
    </location>
</feature>
<dbReference type="FunFam" id="1.20.58.830:FF:000021">
    <property type="entry name" value="Erythrocyte membrane protein 1, PfEMP1"/>
    <property type="match status" value="1"/>
</dbReference>
<feature type="compositionally biased region" description="Acidic residues" evidence="1">
    <location>
        <begin position="1957"/>
        <end position="1968"/>
    </location>
</feature>
<dbReference type="VEuPathDB" id="PlasmoDB:PfHB3_070005300"/>
<dbReference type="VEuPathDB" id="PlasmoDB:PfGB4_030006000"/>
<feature type="region of interest" description="Disordered" evidence="1">
    <location>
        <begin position="562"/>
        <end position="587"/>
    </location>
</feature>
<dbReference type="VEuPathDB" id="PlasmoDB:PfGA01_010005600"/>
<evidence type="ECO:0000259" key="6">
    <source>
        <dbReference type="Pfam" id="PF21807"/>
    </source>
</evidence>
<accession>A0A191VZA1</accession>
<feature type="domain" description="Duffy-binding-like" evidence="7">
    <location>
        <begin position="1761"/>
        <end position="1866"/>
    </location>
</feature>
<feature type="region of interest" description="Disordered" evidence="1">
    <location>
        <begin position="2217"/>
        <end position="2240"/>
    </location>
</feature>
<dbReference type="VEuPathDB" id="PlasmoDB:PfCD01_080005500"/>
<feature type="domain" description="Duffy-binding-like" evidence="7">
    <location>
        <begin position="118"/>
        <end position="272"/>
    </location>
</feature>
<proteinExistence type="predicted"/>
<keyword evidence="2" id="KW-1133">Transmembrane helix</keyword>
<feature type="domain" description="Duffy-antigen binding" evidence="4">
    <location>
        <begin position="1172"/>
        <end position="1341"/>
    </location>
</feature>
<dbReference type="VEuPathDB" id="PlasmoDB:PfKE01_080037600"/>
<dbReference type="VEuPathDB" id="PlasmoDB:PfKH01_010021400"/>
<evidence type="ECO:0000256" key="2">
    <source>
        <dbReference type="SAM" id="Phobius"/>
    </source>
</evidence>
<dbReference type="VEuPathDB" id="PlasmoDB:PfML01_000088000"/>
<evidence type="ECO:0000259" key="3">
    <source>
        <dbReference type="Pfam" id="PF03011"/>
    </source>
</evidence>
<dbReference type="VEuPathDB" id="PlasmoDB:PfNF166_120007200"/>
<feature type="non-terminal residue" evidence="8">
    <location>
        <position position="2903"/>
    </location>
</feature>
<evidence type="ECO:0000259" key="4">
    <source>
        <dbReference type="Pfam" id="PF05424"/>
    </source>
</evidence>
<feature type="compositionally biased region" description="Polar residues" evidence="1">
    <location>
        <begin position="1880"/>
        <end position="1890"/>
    </location>
</feature>
<feature type="region of interest" description="Disordered" evidence="1">
    <location>
        <begin position="1876"/>
        <end position="2008"/>
    </location>
</feature>
<dbReference type="VEuPathDB" id="PlasmoDB:Pf7G8_010005600"/>
<dbReference type="PANTHER" id="PTHR21713">
    <property type="entry name" value="NASCENT POLYPEPTIDE ASSOCIATED COMPLEX ALPHA SUBUNIT-RELATED"/>
    <property type="match status" value="1"/>
</dbReference>
<dbReference type="VEuPathDB" id="PlasmoDB:PfSD01_010005200"/>
<dbReference type="InterPro" id="IPR041480">
    <property type="entry name" value="CIDR1_gamma"/>
</dbReference>
<evidence type="ECO:0000259" key="5">
    <source>
        <dbReference type="Pfam" id="PF18562"/>
    </source>
</evidence>
<dbReference type="VEuPathDB" id="PlasmoDB:PfKE01_030005200"/>
<dbReference type="VEuPathDB" id="PlasmoDB:Pf7G8-2_000035500"/>
<dbReference type="Gene3D" id="1.20.58.830">
    <property type="match status" value="5"/>
</dbReference>
<sequence length="2903" mass="333479">DIIRGKDMFKRTDKDYVENGLREVFNNIYGQLEYNAKAYYSDKDRSGNYYKLREDWWTVNRDQVWKALTCKAPKGANYFRKISGDTEVFTSAGKCRHNDNSVPTNLDYVPQYLRWFDEWAEEFCRIKKIKLENVKKACRDDTKGLYCSHNGYDCMKTIRNKDICIRESKCTDCSTKCKLYELWLEKQENEFKKQKQKYEKEIQTYTSKDAKTDSNINNEYYKQFYEKLKNNEYETANEFIKLLNEGKYCKGIEGEQDIDFTKTGDKGIFYRSDYCQVCPHCGVVCNNGTCRDKPNNGNCGNNVIYNPPQGVTPTNLNVLYSADQEGDISNKLSEFCNEEIEKNSQKWQCYYVNSYINACKMLKKNGNNMSEEKITKFQNFFEMWVTYLLTETITWKDKLKTCMNNTKTADCIHECNKNCVCFDKWVKQKEQEWNSIKELFTNEQKMPENYRTNINYLFEFFFFLVMYKLKKEAKWKELMENLRTKINSSKQKTGSKDLQDAIELLLEYLNEYATICKDNNTNEACENSKKSTKNPCAKSRDYNKHASVKQIAQYYKRKAHAQLEEGGGSRSALKGDASLGTYRRQGTPSDFEKSKLCKITARHSNAHSYSQEPCYGKDGRNTRFQVGTGWKHDNAVSKIHKNVYMPPRREHICTSNLEYLLKGNSDQIMKVGNNKINHSFLGDVLLAAKYEADYIKTKYKSLSGQDDKEGICRAVRYSFADIADIIRGRDMWEHSDQTQLQRHLKEIFGKIKEEIKKKHPGIKGNPKYNGDENNTPPYKLLREDWWEANRDQVWEAMKCHIKEFNDTSVTTQSNGYCGYSDHTPLDDYVPQRLRWMTEWAEWFCKAQAEAYGELETQCGECMNKDGGKGCIQNDNDCTKCTPACKAYKSFIDTWQPQWIKISNKYQTLYSSALVHIAANGGPKTSTAIEKNKDKPVIEFLFELYKANGGRIRFLRRTKAVVSPRGTAPAAKASDTRTKRSIPTKRSISITTTNTLYSSAAGYIHQELQQVGCNTQTEFCEEKQPGYAFKEPPDGYDEACKCEKNTKPLAPKPPSTPNPCVRKDQSGTHIVSVEDVAKEMQKEVHEGLLDRGGKDKDGKSSLEGDIEKAKFRKGVTGSDLDKGKICQLDQNTHTNAESSSAYKYNGPCEGKGNGFTIGTSWKSGNKIKTPHDVFLPPRREHFCTSNLEHLNTKSDGLDGTNAIHSLLGDVLLAAKYESEWIKSKYVDQSDNEGKCRAVRNSFADIGDIIKGTDLWYKNSGEERTQNKLKTVFDNIYNSLKQEKEEKKYTKDGVYLDLRKDWWEANRKQIWQAMKCPPKNGTFPCSADKDTLPLEDYIPQRLRWMTEWAEWYCKEQSRLYKILHDVCKECKGGKCMNGEDMCKKCTKACEEYKTKIEPWEVQWKEMSKKYNELYQKAERSANGGATTSGIDDPKDEKDVVAFLKQLSKKNSHNKIYSTAAGYVHQEAHISDCQKQTQFCEQKNGDKPTTGEEKVDNEKYAFKKPPPEYEVACICDTTKKTQKPPEKKDDCSDIKTLLDKSEGGKKGIDHCKPKTGTYPPWKNDASLVEDTKTWMPPRRQKLCVINLEHLNEKISPEELRKAFIECAAIETFWLWQKYKKDKNGGVAQAKLNSGTIPEDFKRRMFYTFGDYRDLCLNTDISSKKDTNKGVGKVKINIDSVFQTIGITNVEQRKPWWGKNAEAIWDGMLCALSYDIDEKTMDSNVREKLMDPENSNTYKTVKFSGNTTSLENFAERPQFLRWMTEWGEHFCRERKEKVDKLLKECKQCNVSDSVISSGNKTCNDKEKCNACKKECQAYKTWIETWKKQYEKQSKKYAEDKGKEEYKSIDDVTKSPHAYEYLYKQLKHFTCENGDCKCMQEKSNKPSTDGNTDSMPASLDDEPKEVGGRCNCTPPPPKPPPRESLGRSDTYQPPPPPKAPTAGGGGVARNLPRLDRSKEISDSEEEGEGEEETAAAKEEDKVDEEDQVEKAEVEDGHTQETEEPQQETQQEPTVENICATVAKALTGDTTTLQKACSTKYVNGREKFPNWKCIPSGKPSELTGKDGAICIPPRRRKLYIKKIQEWASGNTQAGGDKATEASVSQGDAASSTSSQNATQLLRQAFIQSAAIETFFLWHRYKKEKKREDIEKRQGENGLVVRETSADTEQKELDGGTIPEEFKRQMFYTLGDYRDICIGKTPHGIDTNGKETMEKIEQKIKSVIEKSGDTSPGTPGTQTQPGDKRKSWWNDNAQHIWKGMICSLTYKENEKGDKQIEKNGEVYKKFFGESGTFQSTYDYTTVTFDGGFDESGDGQKTLDDSPTGKTKLENFIKRPFFFRWLEEWADEFCRKQYHKLERIKNNCMNSDGSKKCSGDGLNCTDPVPKKEDIFKPFNCPSCTNSCRFYKRWINTKKKEFEKLKGIYTREHDSAKLNNHDSTFSVTLKSCTTAGDFLERLKNGPCKKDNASGQDKTGNSHIKFDDENKDKTFGPADNCKPCLKFKKNCQNGNCGSSANGKNCNDKTAITKDHIESMKKNTEINMLVSDGNKKFFHGLNKCQFAGIFEGIRKDEWKCGEYCGVDICTLKKEHNNGQKSDEHIIVKELLKRWLETFFEDYNRINKKLNSCMNKGEQSPCIKGCVDKWVQEKRTEWENIKKEYIDTYNIEDGGNDLKTFLEELQPQTDVKKATGREKISDFESSCHCNGPNNSQKKDVERRDVVVCLIEKLEKEAKKCEENHAQTGEKPQENCVDTPTPLFDDYEEENEEENDKKVGHPTFCEIKDTTEQEEKDECKTDAPQPDVKEEEEEKKEETDKGDEEEEEEESHDEEDEEDEEEETEEEESDSETYDDSDSKTEDEDQNEDVTAGPLSHSEPRPKRLSREFPSRELKNAMLFSTILWMVGIGFAAFTYFFLK</sequence>
<dbReference type="VEuPathDB" id="PlasmoDB:PfNF135_030030900"/>
<keyword evidence="2" id="KW-0812">Transmembrane</keyword>
<name>A0A191VZA1_PLAFA</name>
<dbReference type="VEuPathDB" id="PlasmoDB:PfGB4_070018100"/>
<dbReference type="VEuPathDB" id="PlasmoDB:PfGA01_090005500"/>
<dbReference type="SUPFAM" id="SSF140924">
    <property type="entry name" value="Duffy binding domain-like"/>
    <property type="match status" value="7"/>
</dbReference>
<dbReference type="VEuPathDB" id="PlasmoDB:PfSN01_060022500"/>
<organism evidence="8">
    <name type="scientific">Plasmodium falciparum</name>
    <name type="common">malaria parasite P. falciparum</name>
    <dbReference type="NCBI Taxonomy" id="5833"/>
    <lineage>
        <taxon>Eukaryota</taxon>
        <taxon>Sar</taxon>
        <taxon>Alveolata</taxon>
        <taxon>Apicomplexa</taxon>
        <taxon>Aconoidasida</taxon>
        <taxon>Haemosporida</taxon>
        <taxon>Plasmodiidae</taxon>
        <taxon>Plasmodium</taxon>
        <taxon>Plasmodium (Laverania)</taxon>
    </lineage>
</organism>
<dbReference type="Pfam" id="PF03011">
    <property type="entry name" value="PFEMP"/>
    <property type="match status" value="2"/>
</dbReference>
<feature type="compositionally biased region" description="Basic and acidic residues" evidence="1">
    <location>
        <begin position="2769"/>
        <end position="2784"/>
    </location>
</feature>
<dbReference type="VEuPathDB" id="PlasmoDB:PfKH01_030030400"/>
<dbReference type="VEuPathDB" id="PlasmoDB:PfKE01_070035100"/>
<dbReference type="VEuPathDB" id="PlasmoDB:PfDd2_040005100"/>
<feature type="domain" description="Duffy-binding-like" evidence="3">
    <location>
        <begin position="2595"/>
        <end position="2730"/>
    </location>
</feature>
<dbReference type="VEuPathDB" id="PlasmoDB:PfIT_100044000"/>
<dbReference type="InterPro" id="IPR042202">
    <property type="entry name" value="Duffy-ag-bd_sf"/>
</dbReference>
<protein>
    <submittedName>
        <fullName evidence="8">Erythrocyte membrane protein 1</fullName>
    </submittedName>
</protein>
<feature type="transmembrane region" description="Helical" evidence="2">
    <location>
        <begin position="2880"/>
        <end position="2902"/>
    </location>
</feature>
<feature type="non-terminal residue" evidence="8">
    <location>
        <position position="1"/>
    </location>
</feature>
<evidence type="ECO:0000259" key="7">
    <source>
        <dbReference type="Pfam" id="PF22672"/>
    </source>
</evidence>
<dbReference type="VEuPathDB" id="PlasmoDB:PF3D7_0425800"/>
<dbReference type="InterPro" id="IPR016641">
    <property type="entry name" value="EGD2/NACA0like"/>
</dbReference>
<dbReference type="VEuPathDB" id="PlasmoDB:PfIT_060036700"/>
<dbReference type="FunFam" id="1.20.58.830:FF:000005">
    <property type="entry name" value="Erythrocyte membrane protein 1, PfEMP1"/>
    <property type="match status" value="1"/>
</dbReference>
<dbReference type="Pfam" id="PF18562">
    <property type="entry name" value="CIDR1_gamma"/>
    <property type="match status" value="1"/>
</dbReference>
<dbReference type="Gene3D" id="1.20.1310.20">
    <property type="entry name" value="Duffy-antigen binding domain"/>
    <property type="match status" value="5"/>
</dbReference>
<dbReference type="VEuPathDB" id="PlasmoDB:PfGN01_140085400"/>
<dbReference type="FunFam" id="1.20.58.1930:FF:000001">
    <property type="entry name" value="Erythrocyte membrane protein 1, PfEMP1"/>
    <property type="match status" value="1"/>
</dbReference>
<dbReference type="Gene3D" id="1.20.58.1930">
    <property type="match status" value="2"/>
</dbReference>
<dbReference type="Pfam" id="PF21807">
    <property type="entry name" value="PfEMP1_CIDRalpha1_dom"/>
    <property type="match status" value="1"/>
</dbReference>
<reference evidence="8" key="1">
    <citation type="journal article" date="2016" name="EMBO Mol. Med.">
        <title>Plasmodium falciparum var genes expressed in children with severe malaria encode CIDRalpha1 domains.</title>
        <authorList>
            <person name="Jespersen J.S."/>
            <person name="Wang C.W."/>
            <person name="Mkumbaye S.I."/>
            <person name="Minja D.T."/>
            <person name="Petersen B."/>
            <person name="Turner L."/>
            <person name="Petersen J.E."/>
            <person name="Lusingu J.P."/>
            <person name="Theander T.G."/>
            <person name="Lavstsen T."/>
        </authorList>
    </citation>
    <scope>NUCLEOTIDE SEQUENCE</scope>
    <source>
        <strain evidence="8">2083-2</strain>
    </source>
</reference>
<feature type="domain" description="Duffy-antigen binding" evidence="4">
    <location>
        <begin position="1"/>
        <end position="114"/>
    </location>
</feature>
<dbReference type="VEuPathDB" id="PlasmoDB:PfCD01_090042900"/>
<gene>
    <name evidence="8" type="primary">var</name>
</gene>
<dbReference type="InterPro" id="IPR049158">
    <property type="entry name" value="PfEMP1_CIDRalpha1_dom"/>
</dbReference>
<feature type="domain" description="Duffy-antigen binding" evidence="4">
    <location>
        <begin position="2063"/>
        <end position="2272"/>
    </location>
</feature>
<dbReference type="GO" id="GO:0005854">
    <property type="term" value="C:nascent polypeptide-associated complex"/>
    <property type="evidence" value="ECO:0007669"/>
    <property type="project" value="InterPro"/>
</dbReference>
<dbReference type="VEuPathDB" id="PlasmoDB:PF3D7_1150400"/>
<dbReference type="VEuPathDB" id="PlasmoDB:PfML01_000035500"/>
<feature type="compositionally biased region" description="Basic and acidic residues" evidence="1">
    <location>
        <begin position="1947"/>
        <end position="1956"/>
    </location>
</feature>
<feature type="region of interest" description="Disordered" evidence="1">
    <location>
        <begin position="2726"/>
        <end position="2874"/>
    </location>
</feature>
<feature type="compositionally biased region" description="Acidic residues" evidence="1">
    <location>
        <begin position="2792"/>
        <end position="2851"/>
    </location>
</feature>
<dbReference type="VEuPathDB" id="PlasmoDB:PfML01_090043100"/>
<feature type="region of interest" description="Disordered" evidence="1">
    <location>
        <begin position="1085"/>
        <end position="1104"/>
    </location>
</feature>
<dbReference type="VEuPathDB" id="PlasmoDB:PfTG01_130079200"/>
<feature type="compositionally biased region" description="Low complexity" evidence="1">
    <location>
        <begin position="2222"/>
        <end position="2234"/>
    </location>
</feature>
<dbReference type="VEuPathDB" id="PlasmoDB:PfGB4_040031300"/>
<dbReference type="InterPro" id="IPR004258">
    <property type="entry name" value="DBL"/>
</dbReference>
<feature type="compositionally biased region" description="Basic and acidic residues" evidence="1">
    <location>
        <begin position="1983"/>
        <end position="1995"/>
    </location>
</feature>
<evidence type="ECO:0000256" key="1">
    <source>
        <dbReference type="SAM" id="MobiDB-lite"/>
    </source>
</evidence>
<dbReference type="VEuPathDB" id="PlasmoDB:PfNF54_040031200"/>
<dbReference type="Pfam" id="PF05424">
    <property type="entry name" value="Duffy_binding"/>
    <property type="match status" value="5"/>
</dbReference>
<dbReference type="VEuPathDB" id="PlasmoDB:PfNF54_110053700"/>
<evidence type="ECO:0000313" key="8">
    <source>
        <dbReference type="EMBL" id="ANJ21044.1"/>
    </source>
</evidence>
<dbReference type="VEuPathDB" id="PlasmoDB:PfGN01_050037800"/>
<keyword evidence="2" id="KW-0472">Membrane</keyword>
<feature type="domain" description="PfEMP1 CIDRalpha1" evidence="6">
    <location>
        <begin position="314"/>
        <end position="368"/>
    </location>
</feature>
<feature type="compositionally biased region" description="Basic and acidic residues" evidence="1">
    <location>
        <begin position="2861"/>
        <end position="2874"/>
    </location>
</feature>
<feature type="domain" description="Duffy-antigen binding" evidence="4">
    <location>
        <begin position="1571"/>
        <end position="1730"/>
    </location>
</feature>
<dbReference type="InterPro" id="IPR008602">
    <property type="entry name" value="Duffy-antigen-binding"/>
</dbReference>
<dbReference type="VEuPathDB" id="PlasmoDB:PfSN01_120005800"/>
<dbReference type="VEuPathDB" id="PlasmoDB:PfNF166_100005200"/>
<dbReference type="GO" id="GO:0016020">
    <property type="term" value="C:membrane"/>
    <property type="evidence" value="ECO:0007669"/>
    <property type="project" value="InterPro"/>
</dbReference>
<feature type="domain" description="Duffy-antigen binding" evidence="4">
    <location>
        <begin position="643"/>
        <end position="834"/>
    </location>
</feature>
<feature type="domain" description="Duffy-binding-like" evidence="3">
    <location>
        <begin position="380"/>
        <end position="522"/>
    </location>
</feature>